<dbReference type="Gene3D" id="2.60.40.10">
    <property type="entry name" value="Immunoglobulins"/>
    <property type="match status" value="5"/>
</dbReference>
<dbReference type="CDD" id="cd00063">
    <property type="entry name" value="FN3"/>
    <property type="match status" value="3"/>
</dbReference>
<dbReference type="SUPFAM" id="SSF49265">
    <property type="entry name" value="Fibronectin type III"/>
    <property type="match status" value="3"/>
</dbReference>
<accession>A0A8J1MES5</accession>
<dbReference type="GO" id="GO:0004896">
    <property type="term" value="F:cytokine receptor activity"/>
    <property type="evidence" value="ECO:0000318"/>
    <property type="project" value="GO_Central"/>
</dbReference>
<gene>
    <name evidence="14" type="primary">LOC108704665</name>
</gene>
<feature type="transmembrane region" description="Helical" evidence="11">
    <location>
        <begin position="650"/>
        <end position="673"/>
    </location>
</feature>
<keyword evidence="9" id="KW-0325">Glycoprotein</keyword>
<keyword evidence="13" id="KW-1185">Reference proteome</keyword>
<protein>
    <submittedName>
        <fullName evidence="14">Granulocyte colony-stimulating factor receptor isoform X1</fullName>
    </submittedName>
</protein>
<keyword evidence="4" id="KW-0732">Signal</keyword>
<dbReference type="KEGG" id="xla:108704665"/>
<feature type="domain" description="Fibronectin type-III" evidence="12">
    <location>
        <begin position="459"/>
        <end position="553"/>
    </location>
</feature>
<dbReference type="InterPro" id="IPR003961">
    <property type="entry name" value="FN3_dom"/>
</dbReference>
<sequence>MQNCSSRARPVIERQLNVTPADIVKVMGQKMWRKWGIMLMEILLLLMSGGVTAKTCGVISIESHTVQLGSPLFASCAVGKQVCPGLNLDAQVIWKLDQNIIPSKDHAHVHQNMSSIYFRSFNKTSAALSCHFRMDQGIQLMDRVEINAGYPPAKPTNLTCHLNLTDERLVCSWQLGSNPLIKTNATLSIAETNKNCTPYEGKKYTCVPRPGETSCAIPRTQYHLYKKHAVWITAQNELGRVISSYLFLTPMNYVKLDPPVIKEAAPLLSHPGCVRIQTKKSETGSFIEQWYQLRYRKAEENQWTETKPIMKDSDELEYCNLSPATRYHFQIRCIRIFMKGYWSEWGSDTSLLTSESAPTGKVKTWWRVLEATGDGPTQIQLLWKALKKEEVNSENPWYIVGIRLEPYWNGNVVCNTTFLNCSFHLPHGATGAYLWVYNTAGHSPRMEIDFRDRKIPGMPVSWIHVLPNSDNSLAVEWRLQTMAKSYVLEWRKSSQNLESDFKWKTEPEGSSTSILQDIEPFQQYTVWVYPVYENQVGSPVQVNAYSRQGVPEIAPKLTLISVTKSSAQLSWEPVPLERRHGFITNYTVFWTDSDRRTLSVTLNSNLTRFVIRNLQPLGMYNVLLSCSTSEGSVNGSVLMIYTTLLDEMEIHVLIMVLCMSSVMIVIGSSFICLGKHKGVKNKFWQVVPDPANSSMGKWRPVCHETPKMSLNIREMITSDLTILEGWPEKKPPSTDVTKCTPVSFEHKPQCSTDDAGVQRPYINVADTVQYAKVITGYFGQSPTSTSHLRSNSTQPLLSNTSPSPQTYENMWFHSNNEEDSIFLIEDENLSNFPLLQALKIQEDGDIFSF</sequence>
<evidence type="ECO:0000256" key="1">
    <source>
        <dbReference type="ARBA" id="ARBA00004479"/>
    </source>
</evidence>
<feature type="domain" description="Fibronectin type-III" evidence="12">
    <location>
        <begin position="554"/>
        <end position="646"/>
    </location>
</feature>
<dbReference type="PROSITE" id="PS50853">
    <property type="entry name" value="FN3"/>
    <property type="match status" value="3"/>
</dbReference>
<name>A0A8J1MES5_XENLA</name>
<dbReference type="InterPro" id="IPR052672">
    <property type="entry name" value="Type1_Cytokine_Rcpt_Type2"/>
</dbReference>
<keyword evidence="8 14" id="KW-0675">Receptor</keyword>
<evidence type="ECO:0000259" key="12">
    <source>
        <dbReference type="PROSITE" id="PS50853"/>
    </source>
</evidence>
<dbReference type="OrthoDB" id="9887129at2759"/>
<keyword evidence="6 11" id="KW-1133">Transmembrane helix</keyword>
<evidence type="ECO:0000256" key="11">
    <source>
        <dbReference type="SAM" id="Phobius"/>
    </source>
</evidence>
<dbReference type="GO" id="GO:0019955">
    <property type="term" value="F:cytokine binding"/>
    <property type="evidence" value="ECO:0000318"/>
    <property type="project" value="GO_Central"/>
</dbReference>
<evidence type="ECO:0000256" key="4">
    <source>
        <dbReference type="ARBA" id="ARBA00022729"/>
    </source>
</evidence>
<keyword evidence="5" id="KW-0677">Repeat</keyword>
<feature type="domain" description="Fibronectin type-III" evidence="12">
    <location>
        <begin position="258"/>
        <end position="356"/>
    </location>
</feature>
<dbReference type="FunFam" id="2.60.40.10:FF:000465">
    <property type="entry name" value="Granulocyte colony-stimulating factor receptor"/>
    <property type="match status" value="1"/>
</dbReference>
<dbReference type="AlphaFoldDB" id="A0A8J1MES5"/>
<evidence type="ECO:0000256" key="3">
    <source>
        <dbReference type="ARBA" id="ARBA00022692"/>
    </source>
</evidence>
<dbReference type="GO" id="GO:0019221">
    <property type="term" value="P:cytokine-mediated signaling pathway"/>
    <property type="evidence" value="ECO:0000318"/>
    <property type="project" value="GO_Central"/>
</dbReference>
<evidence type="ECO:0000313" key="14">
    <source>
        <dbReference type="RefSeq" id="XP_041439881.1"/>
    </source>
</evidence>
<dbReference type="PANTHER" id="PTHR48423:SF1">
    <property type="entry name" value="INTERLEUKIN-27 RECEPTOR SUBUNIT ALPHA"/>
    <property type="match status" value="1"/>
</dbReference>
<dbReference type="InterPro" id="IPR036179">
    <property type="entry name" value="Ig-like_dom_sf"/>
</dbReference>
<evidence type="ECO:0000256" key="10">
    <source>
        <dbReference type="ARBA" id="ARBA00023319"/>
    </source>
</evidence>
<dbReference type="FunFam" id="2.60.40.10:FF:000524">
    <property type="entry name" value="Interleukin-6 receptor subunit beta"/>
    <property type="match status" value="1"/>
</dbReference>
<evidence type="ECO:0000313" key="13">
    <source>
        <dbReference type="Proteomes" id="UP000186698"/>
    </source>
</evidence>
<dbReference type="InterPro" id="IPR036116">
    <property type="entry name" value="FN3_sf"/>
</dbReference>
<dbReference type="InterPro" id="IPR013783">
    <property type="entry name" value="Ig-like_fold"/>
</dbReference>
<evidence type="ECO:0000256" key="7">
    <source>
        <dbReference type="ARBA" id="ARBA00023136"/>
    </source>
</evidence>
<comment type="similarity">
    <text evidence="2">Belongs to the type I cytokine receptor family. Type 2 subfamily.</text>
</comment>
<evidence type="ECO:0000256" key="6">
    <source>
        <dbReference type="ARBA" id="ARBA00022989"/>
    </source>
</evidence>
<keyword evidence="3 11" id="KW-0812">Transmembrane</keyword>
<dbReference type="GO" id="GO:0009897">
    <property type="term" value="C:external side of plasma membrane"/>
    <property type="evidence" value="ECO:0000318"/>
    <property type="project" value="GO_Central"/>
</dbReference>
<comment type="subcellular location">
    <subcellularLocation>
        <location evidence="1">Membrane</location>
        <topology evidence="1">Single-pass type I membrane protein</topology>
    </subcellularLocation>
</comment>
<dbReference type="Proteomes" id="UP000186698">
    <property type="component" value="Chromosome 2S"/>
</dbReference>
<dbReference type="GeneID" id="108704665"/>
<dbReference type="Pfam" id="PF00041">
    <property type="entry name" value="fn3"/>
    <property type="match status" value="1"/>
</dbReference>
<evidence type="ECO:0000256" key="5">
    <source>
        <dbReference type="ARBA" id="ARBA00022737"/>
    </source>
</evidence>
<evidence type="ECO:0000256" key="9">
    <source>
        <dbReference type="ARBA" id="ARBA00023180"/>
    </source>
</evidence>
<evidence type="ECO:0000256" key="8">
    <source>
        <dbReference type="ARBA" id="ARBA00023170"/>
    </source>
</evidence>
<dbReference type="GO" id="GO:0008284">
    <property type="term" value="P:positive regulation of cell population proliferation"/>
    <property type="evidence" value="ECO:0000318"/>
    <property type="project" value="GO_Central"/>
</dbReference>
<dbReference type="RefSeq" id="XP_041439881.1">
    <property type="nucleotide sequence ID" value="XM_041583947.1"/>
</dbReference>
<dbReference type="Pfam" id="PF06328">
    <property type="entry name" value="Lep_receptor_Ig"/>
    <property type="match status" value="1"/>
</dbReference>
<reference evidence="14" key="2">
    <citation type="submission" date="2025-08" db="UniProtKB">
        <authorList>
            <consortium name="RefSeq"/>
        </authorList>
    </citation>
    <scope>IDENTIFICATION</scope>
    <source>
        <strain evidence="14">J_2021</strain>
        <tissue evidence="14">Erythrocytes</tissue>
    </source>
</reference>
<proteinExistence type="inferred from homology"/>
<keyword evidence="7 11" id="KW-0472">Membrane</keyword>
<dbReference type="FunFam" id="2.60.40.10:FF:000879">
    <property type="entry name" value="Colony stimulating factor 3 receptor"/>
    <property type="match status" value="1"/>
</dbReference>
<dbReference type="InterPro" id="IPR010457">
    <property type="entry name" value="IgC2-like_lig-bd"/>
</dbReference>
<dbReference type="SMART" id="SM00060">
    <property type="entry name" value="FN3"/>
    <property type="match status" value="3"/>
</dbReference>
<evidence type="ECO:0000256" key="2">
    <source>
        <dbReference type="ARBA" id="ARBA00008921"/>
    </source>
</evidence>
<dbReference type="GO" id="GO:0043235">
    <property type="term" value="C:receptor complex"/>
    <property type="evidence" value="ECO:0000318"/>
    <property type="project" value="GO_Central"/>
</dbReference>
<dbReference type="PANTHER" id="PTHR48423">
    <property type="entry name" value="INTERLEUKIN-27 RECEPTOR SUBUNIT ALPHA"/>
    <property type="match status" value="1"/>
</dbReference>
<reference evidence="13" key="1">
    <citation type="submission" date="2024-06" db="UniProtKB">
        <authorList>
            <consortium name="RefSeq"/>
        </authorList>
    </citation>
    <scope>NUCLEOTIDE SEQUENCE [LARGE SCALE GENOMIC DNA]</scope>
    <source>
        <strain evidence="13">J_2021</strain>
    </source>
</reference>
<organism evidence="13 14">
    <name type="scientific">Xenopus laevis</name>
    <name type="common">African clawed frog</name>
    <dbReference type="NCBI Taxonomy" id="8355"/>
    <lineage>
        <taxon>Eukaryota</taxon>
        <taxon>Metazoa</taxon>
        <taxon>Chordata</taxon>
        <taxon>Craniata</taxon>
        <taxon>Vertebrata</taxon>
        <taxon>Euteleostomi</taxon>
        <taxon>Amphibia</taxon>
        <taxon>Batrachia</taxon>
        <taxon>Anura</taxon>
        <taxon>Pipoidea</taxon>
        <taxon>Pipidae</taxon>
        <taxon>Xenopodinae</taxon>
        <taxon>Xenopus</taxon>
        <taxon>Xenopus</taxon>
    </lineage>
</organism>
<dbReference type="SUPFAM" id="SSF48726">
    <property type="entry name" value="Immunoglobulin"/>
    <property type="match status" value="1"/>
</dbReference>
<keyword evidence="10" id="KW-0393">Immunoglobulin domain</keyword>